<organism evidence="2 3">
    <name type="scientific">Streptomyces axinellae</name>
    <dbReference type="NCBI Taxonomy" id="552788"/>
    <lineage>
        <taxon>Bacteria</taxon>
        <taxon>Bacillati</taxon>
        <taxon>Actinomycetota</taxon>
        <taxon>Actinomycetes</taxon>
        <taxon>Kitasatosporales</taxon>
        <taxon>Streptomycetaceae</taxon>
        <taxon>Streptomyces</taxon>
    </lineage>
</organism>
<dbReference type="EMBL" id="BAAARJ010000009">
    <property type="protein sequence ID" value="GAA2616463.1"/>
    <property type="molecule type" value="Genomic_DNA"/>
</dbReference>
<feature type="region of interest" description="Disordered" evidence="1">
    <location>
        <begin position="86"/>
        <end position="174"/>
    </location>
</feature>
<protein>
    <submittedName>
        <fullName evidence="2">Uncharacterized protein</fullName>
    </submittedName>
</protein>
<reference evidence="2 3" key="1">
    <citation type="journal article" date="2019" name="Int. J. Syst. Evol. Microbiol.">
        <title>The Global Catalogue of Microorganisms (GCM) 10K type strain sequencing project: providing services to taxonomists for standard genome sequencing and annotation.</title>
        <authorList>
            <consortium name="The Broad Institute Genomics Platform"/>
            <consortium name="The Broad Institute Genome Sequencing Center for Infectious Disease"/>
            <person name="Wu L."/>
            <person name="Ma J."/>
        </authorList>
    </citation>
    <scope>NUCLEOTIDE SEQUENCE [LARGE SCALE GENOMIC DNA]</scope>
    <source>
        <strain evidence="2 3">JCM 16373</strain>
    </source>
</reference>
<name>A0ABN3Q4L0_9ACTN</name>
<evidence type="ECO:0000313" key="3">
    <source>
        <dbReference type="Proteomes" id="UP001501447"/>
    </source>
</evidence>
<sequence length="174" mass="20298">MTNDTPTSDPQEEGARNYRLWHNEFMDLRQRENFDAMQETYRDLYTDSVTLPQNDPQTRIVLAEMEELYPLYMQAYNYHHNREEFYRQNPDLNPPAVRVQSPTPPDGNTPAPSRDSPGPAGNPIDTTRLLPPGFSQQTATVNEGRRPPRQPQPRTQTYESTIERNNPAKKQRRR</sequence>
<dbReference type="Proteomes" id="UP001501447">
    <property type="component" value="Unassembled WGS sequence"/>
</dbReference>
<comment type="caution">
    <text evidence="2">The sequence shown here is derived from an EMBL/GenBank/DDBJ whole genome shotgun (WGS) entry which is preliminary data.</text>
</comment>
<keyword evidence="3" id="KW-1185">Reference proteome</keyword>
<proteinExistence type="predicted"/>
<gene>
    <name evidence="2" type="ORF">GCM10009863_32750</name>
</gene>
<evidence type="ECO:0000313" key="2">
    <source>
        <dbReference type="EMBL" id="GAA2616463.1"/>
    </source>
</evidence>
<accession>A0ABN3Q4L0</accession>
<evidence type="ECO:0000256" key="1">
    <source>
        <dbReference type="SAM" id="MobiDB-lite"/>
    </source>
</evidence>